<feature type="non-terminal residue" evidence="1">
    <location>
        <position position="91"/>
    </location>
</feature>
<dbReference type="AlphaFoldDB" id="X1S8A5"/>
<proteinExistence type="predicted"/>
<evidence type="ECO:0000313" key="1">
    <source>
        <dbReference type="EMBL" id="GAI75341.1"/>
    </source>
</evidence>
<protein>
    <submittedName>
        <fullName evidence="1">Uncharacterized protein</fullName>
    </submittedName>
</protein>
<dbReference type="EMBL" id="BARW01009037">
    <property type="protein sequence ID" value="GAI75341.1"/>
    <property type="molecule type" value="Genomic_DNA"/>
</dbReference>
<gene>
    <name evidence="1" type="ORF">S12H4_18324</name>
</gene>
<name>X1S8A5_9ZZZZ</name>
<comment type="caution">
    <text evidence="1">The sequence shown here is derived from an EMBL/GenBank/DDBJ whole genome shotgun (WGS) entry which is preliminary data.</text>
</comment>
<organism evidence="1">
    <name type="scientific">marine sediment metagenome</name>
    <dbReference type="NCBI Taxonomy" id="412755"/>
    <lineage>
        <taxon>unclassified sequences</taxon>
        <taxon>metagenomes</taxon>
        <taxon>ecological metagenomes</taxon>
    </lineage>
</organism>
<accession>X1S8A5</accession>
<reference evidence="1" key="1">
    <citation type="journal article" date="2014" name="Front. Microbiol.">
        <title>High frequency of phylogenetically diverse reductive dehalogenase-homologous genes in deep subseafloor sedimentary metagenomes.</title>
        <authorList>
            <person name="Kawai M."/>
            <person name="Futagami T."/>
            <person name="Toyoda A."/>
            <person name="Takaki Y."/>
            <person name="Nishi S."/>
            <person name="Hori S."/>
            <person name="Arai W."/>
            <person name="Tsubouchi T."/>
            <person name="Morono Y."/>
            <person name="Uchiyama I."/>
            <person name="Ito T."/>
            <person name="Fujiyama A."/>
            <person name="Inagaki F."/>
            <person name="Takami H."/>
        </authorList>
    </citation>
    <scope>NUCLEOTIDE SEQUENCE</scope>
    <source>
        <strain evidence="1">Expedition CK06-06</strain>
    </source>
</reference>
<sequence>MFVVRKKAVQEVAGPGVKYLPHVSRTGSNQYDDSVGLVGSSADAISVGGRVRTERRFEVRVFEGQTEEELYELMRWSDISWFEWCTNLAVA</sequence>